<reference evidence="8" key="1">
    <citation type="submission" date="2020-04" db="EMBL/GenBank/DDBJ databases">
        <title>Deep metagenomics examines the oral microbiome during advanced dental caries in children, revealing novel taxa and co-occurrences with host molecules.</title>
        <authorList>
            <person name="Baker J.L."/>
            <person name="Morton J.T."/>
            <person name="Dinis M."/>
            <person name="Alvarez R."/>
            <person name="Tran N.C."/>
            <person name="Knight R."/>
            <person name="Edlund A."/>
        </authorList>
    </citation>
    <scope>NUCLEOTIDE SEQUENCE</scope>
    <source>
        <strain evidence="8">JCVI_32_bin.14</strain>
    </source>
</reference>
<dbReference type="PANTHER" id="PTHR19278:SF9">
    <property type="entry name" value="URIDINE 5'-MONOPHOSPHATE SYNTHASE"/>
    <property type="match status" value="1"/>
</dbReference>
<feature type="binding site" evidence="7">
    <location>
        <position position="118"/>
    </location>
    <ligand>
        <name>orotate</name>
        <dbReference type="ChEBI" id="CHEBI:30839"/>
    </ligand>
</feature>
<comment type="catalytic activity">
    <reaction evidence="7">
        <text>orotidine 5'-phosphate + diphosphate = orotate + 5-phospho-alpha-D-ribose 1-diphosphate</text>
        <dbReference type="Rhea" id="RHEA:10380"/>
        <dbReference type="ChEBI" id="CHEBI:30839"/>
        <dbReference type="ChEBI" id="CHEBI:33019"/>
        <dbReference type="ChEBI" id="CHEBI:57538"/>
        <dbReference type="ChEBI" id="CHEBI:58017"/>
        <dbReference type="EC" id="2.4.2.10"/>
    </reaction>
</comment>
<comment type="caution">
    <text evidence="8">The sequence shown here is derived from an EMBL/GenBank/DDBJ whole genome shotgun (WGS) entry which is preliminary data.</text>
</comment>
<name>A0A6L6TNP6_9FIRM</name>
<dbReference type="AlphaFoldDB" id="A0A6L6TNP6"/>
<evidence type="ECO:0000256" key="7">
    <source>
        <dbReference type="HAMAP-Rule" id="MF_01208"/>
    </source>
</evidence>
<evidence type="ECO:0000313" key="9">
    <source>
        <dbReference type="Proteomes" id="UP000757890"/>
    </source>
</evidence>
<accession>A0A6L6TNP6</accession>
<keyword evidence="5 7" id="KW-0460">Magnesium</keyword>
<evidence type="ECO:0000256" key="3">
    <source>
        <dbReference type="ARBA" id="ARBA00022676"/>
    </source>
</evidence>
<dbReference type="PANTHER" id="PTHR19278">
    <property type="entry name" value="OROTATE PHOSPHORIBOSYLTRANSFERASE"/>
    <property type="match status" value="1"/>
</dbReference>
<organism evidence="8 9">
    <name type="scientific">Dialister invisus</name>
    <dbReference type="NCBI Taxonomy" id="218538"/>
    <lineage>
        <taxon>Bacteria</taxon>
        <taxon>Bacillati</taxon>
        <taxon>Bacillota</taxon>
        <taxon>Negativicutes</taxon>
        <taxon>Veillonellales</taxon>
        <taxon>Veillonellaceae</taxon>
        <taxon>Dialister</taxon>
    </lineage>
</organism>
<proteinExistence type="inferred from homology"/>
<dbReference type="InterPro" id="IPR000836">
    <property type="entry name" value="PRTase_dom"/>
</dbReference>
<comment type="similarity">
    <text evidence="7">Belongs to the purine/pyrimidine phosphoribosyltransferase family. PyrE subfamily.</text>
</comment>
<dbReference type="GO" id="GO:0019856">
    <property type="term" value="P:pyrimidine nucleobase biosynthetic process"/>
    <property type="evidence" value="ECO:0007669"/>
    <property type="project" value="InterPro"/>
</dbReference>
<evidence type="ECO:0000256" key="1">
    <source>
        <dbReference type="ARBA" id="ARBA00004889"/>
    </source>
</evidence>
<sequence>MMKKDAESLLRETKAILEGHFLLTSGLHSPLYVEKFNVLQHPEYTEKLCEMIADHFRNQGVQTVIGPATGGIILSQVTARLLGTRSIFTERENGKMTLRRGFRVEPGEKVLIVEDIVTTGGSIREVVDVVNEAKGEIAGIGLFVDRSGGKADYGVPADKVFPLVRLTVPAYRPEECPLCKKGVPITERGSHHLKK</sequence>
<dbReference type="GO" id="GO:0004588">
    <property type="term" value="F:orotate phosphoribosyltransferase activity"/>
    <property type="evidence" value="ECO:0007669"/>
    <property type="project" value="UniProtKB-UniRule"/>
</dbReference>
<dbReference type="InterPro" id="IPR006273">
    <property type="entry name" value="Orotate_PRibTrfase_bac"/>
</dbReference>
<evidence type="ECO:0000256" key="6">
    <source>
        <dbReference type="ARBA" id="ARBA00022975"/>
    </source>
</evidence>
<dbReference type="RefSeq" id="WP_022027036.1">
    <property type="nucleotide sequence ID" value="NZ_CAJPSS010000013.1"/>
</dbReference>
<dbReference type="Pfam" id="PF00156">
    <property type="entry name" value="Pribosyltran"/>
    <property type="match status" value="1"/>
</dbReference>
<keyword evidence="6 7" id="KW-0665">Pyrimidine biosynthesis</keyword>
<dbReference type="HAMAP" id="MF_01208">
    <property type="entry name" value="PyrE"/>
    <property type="match status" value="1"/>
</dbReference>
<evidence type="ECO:0000256" key="5">
    <source>
        <dbReference type="ARBA" id="ARBA00022842"/>
    </source>
</evidence>
<dbReference type="NCBIfam" id="TIGR01367">
    <property type="entry name" value="pyrE_Therm"/>
    <property type="match status" value="1"/>
</dbReference>
<dbReference type="EC" id="2.4.2.10" evidence="2 7"/>
<dbReference type="CDD" id="cd06223">
    <property type="entry name" value="PRTases_typeI"/>
    <property type="match status" value="1"/>
</dbReference>
<dbReference type="InterPro" id="IPR029057">
    <property type="entry name" value="PRTase-like"/>
</dbReference>
<dbReference type="SUPFAM" id="SSF53271">
    <property type="entry name" value="PRTase-like"/>
    <property type="match status" value="1"/>
</dbReference>
<comment type="cofactor">
    <cofactor evidence="7">
        <name>Mg(2+)</name>
        <dbReference type="ChEBI" id="CHEBI:18420"/>
    </cofactor>
</comment>
<protein>
    <recommendedName>
        <fullName evidence="2 7">Orotate phosphoribosyltransferase</fullName>
        <shortName evidence="7">OPRT</shortName>
        <shortName evidence="7">OPRTase</shortName>
        <ecNumber evidence="2 7">2.4.2.10</ecNumber>
    </recommendedName>
</protein>
<gene>
    <name evidence="7" type="primary">pyrE</name>
    <name evidence="8" type="ORF">HXL70_03275</name>
</gene>
<evidence type="ECO:0000256" key="2">
    <source>
        <dbReference type="ARBA" id="ARBA00011971"/>
    </source>
</evidence>
<comment type="function">
    <text evidence="7">Catalyzes the transfer of a ribosyl phosphate group from 5-phosphoribose 1-diphosphate to orotate, leading to the formation of orotidine monophosphate (OMP).</text>
</comment>
<dbReference type="GO" id="GO:0044205">
    <property type="term" value="P:'de novo' UMP biosynthetic process"/>
    <property type="evidence" value="ECO:0007669"/>
    <property type="project" value="UniProtKB-UniRule"/>
</dbReference>
<dbReference type="Gene3D" id="3.40.50.2020">
    <property type="match status" value="1"/>
</dbReference>
<feature type="binding site" evidence="7">
    <location>
        <position position="146"/>
    </location>
    <ligand>
        <name>orotate</name>
        <dbReference type="ChEBI" id="CHEBI:30839"/>
    </ligand>
</feature>
<comment type="pathway">
    <text evidence="1 7">Pyrimidine metabolism; UMP biosynthesis via de novo pathway; UMP from orotate: step 1/2.</text>
</comment>
<comment type="caution">
    <text evidence="7">Lacks conserved residue(s) required for the propagation of feature annotation.</text>
</comment>
<evidence type="ECO:0000313" key="8">
    <source>
        <dbReference type="EMBL" id="MBF1129049.1"/>
    </source>
</evidence>
<keyword evidence="4 7" id="KW-0808">Transferase</keyword>
<dbReference type="EMBL" id="JABZMK010000009">
    <property type="protein sequence ID" value="MBF1129049.1"/>
    <property type="molecule type" value="Genomic_DNA"/>
</dbReference>
<evidence type="ECO:0000256" key="4">
    <source>
        <dbReference type="ARBA" id="ARBA00022679"/>
    </source>
</evidence>
<feature type="binding site" description="in other chain" evidence="7">
    <location>
        <begin position="114"/>
        <end position="122"/>
    </location>
    <ligand>
        <name>5-phospho-alpha-D-ribose 1-diphosphate</name>
        <dbReference type="ChEBI" id="CHEBI:58017"/>
        <note>ligand shared between dimeric partners</note>
    </ligand>
</feature>
<dbReference type="InterPro" id="IPR023031">
    <property type="entry name" value="OPRT"/>
</dbReference>
<comment type="subunit">
    <text evidence="7">Homodimer.</text>
</comment>
<keyword evidence="3 7" id="KW-0328">Glycosyltransferase</keyword>
<dbReference type="Proteomes" id="UP000757890">
    <property type="component" value="Unassembled WGS sequence"/>
</dbReference>
<dbReference type="GO" id="GO:0000287">
    <property type="term" value="F:magnesium ion binding"/>
    <property type="evidence" value="ECO:0007669"/>
    <property type="project" value="UniProtKB-UniRule"/>
</dbReference>